<dbReference type="Proteomes" id="UP001596109">
    <property type="component" value="Unassembled WGS sequence"/>
</dbReference>
<gene>
    <name evidence="2" type="ORF">ACFPRA_10765</name>
</gene>
<keyword evidence="3" id="KW-1185">Reference proteome</keyword>
<reference evidence="3" key="1">
    <citation type="journal article" date="2019" name="Int. J. Syst. Evol. Microbiol.">
        <title>The Global Catalogue of Microorganisms (GCM) 10K type strain sequencing project: providing services to taxonomists for standard genome sequencing and annotation.</title>
        <authorList>
            <consortium name="The Broad Institute Genomics Platform"/>
            <consortium name="The Broad Institute Genome Sequencing Center for Infectious Disease"/>
            <person name="Wu L."/>
            <person name="Ma J."/>
        </authorList>
    </citation>
    <scope>NUCLEOTIDE SEQUENCE [LARGE SCALE GENOMIC DNA]</scope>
    <source>
        <strain evidence="3">CGMCC 4.1434</strain>
    </source>
</reference>
<dbReference type="Pfam" id="PF01814">
    <property type="entry name" value="Hemerythrin"/>
    <property type="match status" value="1"/>
</dbReference>
<dbReference type="EMBL" id="JBHSNO010000005">
    <property type="protein sequence ID" value="MFC5589372.1"/>
    <property type="molecule type" value="Genomic_DNA"/>
</dbReference>
<sequence>MTVTKRFKFDLPALRVLENEHQYLSYLMGEWHGIVLGFERDAYSIEEGREALRELRKRIVEFIDPYKKHTEKEEEFLFPMLARYVGDEQGPVQATEEEHEEIDAYIGHFLHHTLRGIEDLTMQEMKDVVRDAGEAFEVITVHFIKEESVLFPMVNNVLRIEEQDRLYEQLYTSIL</sequence>
<evidence type="ECO:0000259" key="1">
    <source>
        <dbReference type="Pfam" id="PF01814"/>
    </source>
</evidence>
<dbReference type="RefSeq" id="WP_381433948.1">
    <property type="nucleotide sequence ID" value="NZ_JBHSNO010000005.1"/>
</dbReference>
<feature type="domain" description="Hemerythrin-like" evidence="1">
    <location>
        <begin position="15"/>
        <end position="154"/>
    </location>
</feature>
<proteinExistence type="predicted"/>
<protein>
    <submittedName>
        <fullName evidence="2">Hemerythrin domain-containing protein</fullName>
    </submittedName>
</protein>
<evidence type="ECO:0000313" key="2">
    <source>
        <dbReference type="EMBL" id="MFC5589372.1"/>
    </source>
</evidence>
<dbReference type="PANTHER" id="PTHR39966">
    <property type="entry name" value="BLL2471 PROTEIN-RELATED"/>
    <property type="match status" value="1"/>
</dbReference>
<name>A0ABW0TJL3_9BACL</name>
<dbReference type="Gene3D" id="1.20.120.520">
    <property type="entry name" value="nmb1532 protein domain like"/>
    <property type="match status" value="1"/>
</dbReference>
<organism evidence="2 3">
    <name type="scientific">Sporosarcina soli</name>
    <dbReference type="NCBI Taxonomy" id="334736"/>
    <lineage>
        <taxon>Bacteria</taxon>
        <taxon>Bacillati</taxon>
        <taxon>Bacillota</taxon>
        <taxon>Bacilli</taxon>
        <taxon>Bacillales</taxon>
        <taxon>Caryophanaceae</taxon>
        <taxon>Sporosarcina</taxon>
    </lineage>
</organism>
<dbReference type="InterPro" id="IPR012312">
    <property type="entry name" value="Hemerythrin-like"/>
</dbReference>
<accession>A0ABW0TJL3</accession>
<dbReference type="PANTHER" id="PTHR39966:SF1">
    <property type="entry name" value="HEMERYTHRIN-LIKE DOMAIN-CONTAINING PROTEIN"/>
    <property type="match status" value="1"/>
</dbReference>
<evidence type="ECO:0000313" key="3">
    <source>
        <dbReference type="Proteomes" id="UP001596109"/>
    </source>
</evidence>
<comment type="caution">
    <text evidence="2">The sequence shown here is derived from an EMBL/GenBank/DDBJ whole genome shotgun (WGS) entry which is preliminary data.</text>
</comment>